<organism evidence="2 3">
    <name type="scientific">Granulicella cerasi</name>
    <dbReference type="NCBI Taxonomy" id="741063"/>
    <lineage>
        <taxon>Bacteria</taxon>
        <taxon>Pseudomonadati</taxon>
        <taxon>Acidobacteriota</taxon>
        <taxon>Terriglobia</taxon>
        <taxon>Terriglobales</taxon>
        <taxon>Acidobacteriaceae</taxon>
        <taxon>Granulicella</taxon>
    </lineage>
</organism>
<evidence type="ECO:0000256" key="1">
    <source>
        <dbReference type="SAM" id="Phobius"/>
    </source>
</evidence>
<dbReference type="RefSeq" id="WP_263371135.1">
    <property type="nucleotide sequence ID" value="NZ_JAGSYD010000002.1"/>
</dbReference>
<name>A0ABW1ZBR2_9BACT</name>
<sequence length="178" mass="20018">MGSLTHPEPVATPTHPGVDHHDRGLLLVALFKLAKALFFVGVGVGALHLVHRDVGEVAMRVASLFRLDTEGPVVRFMLDRADLISGHQLRRTALFSILYAGVCLVEGFGLYKEKTWAEYFTITLTVLALPWEFFELFRDPTAFRAGLLALNLLVLGYLLFVLRRMRRKQELRRTSVAS</sequence>
<dbReference type="InterPro" id="IPR021125">
    <property type="entry name" value="DUF2127"/>
</dbReference>
<keyword evidence="1" id="KW-0812">Transmembrane</keyword>
<gene>
    <name evidence="2" type="ORF">ACFQBQ_15360</name>
</gene>
<feature type="transmembrane region" description="Helical" evidence="1">
    <location>
        <begin position="142"/>
        <end position="162"/>
    </location>
</feature>
<feature type="transmembrane region" description="Helical" evidence="1">
    <location>
        <begin position="93"/>
        <end position="111"/>
    </location>
</feature>
<evidence type="ECO:0000313" key="2">
    <source>
        <dbReference type="EMBL" id="MFC6646930.1"/>
    </source>
</evidence>
<accession>A0ABW1ZBR2</accession>
<keyword evidence="1" id="KW-1133">Transmembrane helix</keyword>
<dbReference type="Pfam" id="PF09900">
    <property type="entry name" value="DUF2127"/>
    <property type="match status" value="1"/>
</dbReference>
<evidence type="ECO:0000313" key="3">
    <source>
        <dbReference type="Proteomes" id="UP001596391"/>
    </source>
</evidence>
<protein>
    <submittedName>
        <fullName evidence="2">DUF2127 domain-containing protein</fullName>
    </submittedName>
</protein>
<comment type="caution">
    <text evidence="2">The sequence shown here is derived from an EMBL/GenBank/DDBJ whole genome shotgun (WGS) entry which is preliminary data.</text>
</comment>
<feature type="transmembrane region" description="Helical" evidence="1">
    <location>
        <begin position="25"/>
        <end position="50"/>
    </location>
</feature>
<keyword evidence="1" id="KW-0472">Membrane</keyword>
<dbReference type="Proteomes" id="UP001596391">
    <property type="component" value="Unassembled WGS sequence"/>
</dbReference>
<proteinExistence type="predicted"/>
<keyword evidence="3" id="KW-1185">Reference proteome</keyword>
<dbReference type="EMBL" id="JBHSWI010000001">
    <property type="protein sequence ID" value="MFC6646930.1"/>
    <property type="molecule type" value="Genomic_DNA"/>
</dbReference>
<reference evidence="3" key="1">
    <citation type="journal article" date="2019" name="Int. J. Syst. Evol. Microbiol.">
        <title>The Global Catalogue of Microorganisms (GCM) 10K type strain sequencing project: providing services to taxonomists for standard genome sequencing and annotation.</title>
        <authorList>
            <consortium name="The Broad Institute Genomics Platform"/>
            <consortium name="The Broad Institute Genome Sequencing Center for Infectious Disease"/>
            <person name="Wu L."/>
            <person name="Ma J."/>
        </authorList>
    </citation>
    <scope>NUCLEOTIDE SEQUENCE [LARGE SCALE GENOMIC DNA]</scope>
    <source>
        <strain evidence="3">CGMCC 1.16026</strain>
    </source>
</reference>